<organism evidence="4 5">
    <name type="scientific">Ceriporiopsis subvermispora (strain B)</name>
    <name type="common">White-rot fungus</name>
    <name type="synonym">Gelatoporia subvermispora</name>
    <dbReference type="NCBI Taxonomy" id="914234"/>
    <lineage>
        <taxon>Eukaryota</taxon>
        <taxon>Fungi</taxon>
        <taxon>Dikarya</taxon>
        <taxon>Basidiomycota</taxon>
        <taxon>Agaricomycotina</taxon>
        <taxon>Agaricomycetes</taxon>
        <taxon>Polyporales</taxon>
        <taxon>Gelatoporiaceae</taxon>
        <taxon>Gelatoporia</taxon>
    </lineage>
</organism>
<feature type="region of interest" description="Disordered" evidence="1">
    <location>
        <begin position="78"/>
        <end position="98"/>
    </location>
</feature>
<dbReference type="InterPro" id="IPR001936">
    <property type="entry name" value="RasGAP_dom"/>
</dbReference>
<dbReference type="Gene3D" id="1.20.5.190">
    <property type="match status" value="1"/>
</dbReference>
<dbReference type="Pfam" id="PF00616">
    <property type="entry name" value="RasGAP"/>
    <property type="match status" value="1"/>
</dbReference>
<sequence>MIVGRRLGRHLPRIASGDGPDEPIENIQPEEEPPDEIRLRRERRESRLRGLEPASPDKYRELLIPGVTNADDVAGIPGRLKLSKDKPPSTPASPLPSSRLTRGLWADVQRHLLQAYEYLCHVGEAQQWIEGCLGEELGFGVVEMEEGLRNGVVLAKLVRVFQGEHAVRRIYEAPKLDFRHSDNINHFFNFVRQVGLPEGFIFELTDLYEKKNFPKVIYCIHALSHLLARRGLAERIGNLVGHLQFSDDQLLKTDKGLKDSGVAMPNFGNVGRELAKEINEEPEEEEETEDDRRDRLLMESEDSIVACQSFARAYIARKAYVVQRARIRMAERYVPKLQAHCRAALVRKQLRQDRQQRADLIPWVVALQASARGHLVRSRWSSHLRQVKGTAKYIIMVQAQARGVLQRRRFSKFKAAIRSCKASVMKLQTVVRARLVQKTHKEVAKSFSRPIVISSIVGLQAHARGALRRAQHQSLLAQLQRAGGSVTELQAQARGMIVRRRVRTQLAKLEDVTDVVVRIQAAVRTYLCRKRLLALIRGLRKATPTLIGLQARARASLARQHHQAMNKALAELKVISSVGGFQSLARAALARNRHREQVKRLEFVEPDVVGFQSAARGSLVRREWFAWRDYIRKSHPQATILQALLRGVLQRRKFRAKMTYYRSNLDKIVQIQSLFRAKETREQYRQLTMGTNVSVGTIKNFVHLLDDSEADFQEEIKVERLRQQVVKHIRENQALEHDVSELDTKIALVVQNAKSFDELVKARRKLGTESAALHAARASVLAAHGDPFAGPSTLDRSAKRKLELYQQLFYLLQTKGEYLTRLLAKLSVERDSEKHRKMIERVVLSLFGYGQDRREEFLLLKFLQIAIHDEISSAPSPEAFMKAHPMFLPVAVHYLRPKQTAYIRETLQRLICEVIDADDLDLETDPCKAIDAQIYRHKIEMEEMRSGVPTRQPKDVPFHQALQDPDTRAEYIRHLQVLQWWTEEFINAITQSLQRMPYGLRYMARETLHAVRNKYPDAPVELCTPYIARLVYYRYINPAIVAPETFNIVSRTIDPTSRKNLAEIAKMITQITNGSEFGEDMPSHIPVNEYVRKTIAHVSSWLMEVTNVPDPEKQLHAHEFLDVTIQPKVISVTPNEVYSMHGLLSHYLDKLAPERDDTLRVILTELDGVPHLDDEELNEARDNPIELQLTNRFANVKDPRADEKTLWVQAKRAVLAILRVQPATDLVESLMHPVTEEHELAWEGIIEEMERDQSRNQRRMPSTAAADSGYSLEDIRSMNFRQVKAHAIQYLLELEKRGLISRLDSYQGILNAIAGDVRSKNRRRVERQEEKGSLEEALQSLGQQKRFFEAQIESYNNYVEAALQTMQRGKGKRRFVMPFTQQYFHMRELQKAGKEPQFGSFKYSAQHLYKKGILLSIDQYSPRQFDKIDIVMSSNSVGVFTIEIFNHALGITNRIAAGDVKIEDLLTAQFDNRASLSLFNGLAKFHLNLLLWQINKKYVHQPCFSIC</sequence>
<evidence type="ECO:0000313" key="5">
    <source>
        <dbReference type="Proteomes" id="UP000016930"/>
    </source>
</evidence>
<dbReference type="GO" id="GO:1903479">
    <property type="term" value="P:mitotic actomyosin contractile ring assembly actin filament organization"/>
    <property type="evidence" value="ECO:0007669"/>
    <property type="project" value="TreeGrafter"/>
</dbReference>
<accession>M2RQV0</accession>
<evidence type="ECO:0000313" key="4">
    <source>
        <dbReference type="EMBL" id="EMD40832.1"/>
    </source>
</evidence>
<feature type="region of interest" description="Disordered" evidence="1">
    <location>
        <begin position="1"/>
        <end position="41"/>
    </location>
</feature>
<name>M2RQV0_CERS8</name>
<dbReference type="SUPFAM" id="SSF47576">
    <property type="entry name" value="Calponin-homology domain, CH-domain"/>
    <property type="match status" value="1"/>
</dbReference>
<feature type="domain" description="Calponin-homology (CH)" evidence="3">
    <location>
        <begin position="119"/>
        <end position="227"/>
    </location>
</feature>
<dbReference type="SUPFAM" id="SSF143885">
    <property type="entry name" value="RGC domain-like"/>
    <property type="match status" value="1"/>
</dbReference>
<evidence type="ECO:0000259" key="2">
    <source>
        <dbReference type="PROSITE" id="PS50018"/>
    </source>
</evidence>
<evidence type="ECO:0008006" key="6">
    <source>
        <dbReference type="Google" id="ProtNLM"/>
    </source>
</evidence>
<dbReference type="GO" id="GO:0051015">
    <property type="term" value="F:actin filament binding"/>
    <property type="evidence" value="ECO:0007669"/>
    <property type="project" value="TreeGrafter"/>
</dbReference>
<dbReference type="CDD" id="cd21206">
    <property type="entry name" value="CH_IQGAP"/>
    <property type="match status" value="1"/>
</dbReference>
<reference evidence="4 5" key="1">
    <citation type="journal article" date="2012" name="Proc. Natl. Acad. Sci. U.S.A.">
        <title>Comparative genomics of Ceriporiopsis subvermispora and Phanerochaete chrysosporium provide insight into selective ligninolysis.</title>
        <authorList>
            <person name="Fernandez-Fueyo E."/>
            <person name="Ruiz-Duenas F.J."/>
            <person name="Ferreira P."/>
            <person name="Floudas D."/>
            <person name="Hibbett D.S."/>
            <person name="Canessa P."/>
            <person name="Larrondo L.F."/>
            <person name="James T.Y."/>
            <person name="Seelenfreund D."/>
            <person name="Lobos S."/>
            <person name="Polanco R."/>
            <person name="Tello M."/>
            <person name="Honda Y."/>
            <person name="Watanabe T."/>
            <person name="Watanabe T."/>
            <person name="Ryu J.S."/>
            <person name="Kubicek C.P."/>
            <person name="Schmoll M."/>
            <person name="Gaskell J."/>
            <person name="Hammel K.E."/>
            <person name="St John F.J."/>
            <person name="Vanden Wymelenberg A."/>
            <person name="Sabat G."/>
            <person name="Splinter BonDurant S."/>
            <person name="Syed K."/>
            <person name="Yadav J.S."/>
            <person name="Doddapaneni H."/>
            <person name="Subramanian V."/>
            <person name="Lavin J.L."/>
            <person name="Oguiza J.A."/>
            <person name="Perez G."/>
            <person name="Pisabarro A.G."/>
            <person name="Ramirez L."/>
            <person name="Santoyo F."/>
            <person name="Master E."/>
            <person name="Coutinho P.M."/>
            <person name="Henrissat B."/>
            <person name="Lombard V."/>
            <person name="Magnuson J.K."/>
            <person name="Kuees U."/>
            <person name="Hori C."/>
            <person name="Igarashi K."/>
            <person name="Samejima M."/>
            <person name="Held B.W."/>
            <person name="Barry K.W."/>
            <person name="LaButti K.M."/>
            <person name="Lapidus A."/>
            <person name="Lindquist E.A."/>
            <person name="Lucas S.M."/>
            <person name="Riley R."/>
            <person name="Salamov A.A."/>
            <person name="Hoffmeister D."/>
            <person name="Schwenk D."/>
            <person name="Hadar Y."/>
            <person name="Yarden O."/>
            <person name="de Vries R.P."/>
            <person name="Wiebenga A."/>
            <person name="Stenlid J."/>
            <person name="Eastwood D."/>
            <person name="Grigoriev I.V."/>
            <person name="Berka R.M."/>
            <person name="Blanchette R.A."/>
            <person name="Kersten P."/>
            <person name="Martinez A.T."/>
            <person name="Vicuna R."/>
            <person name="Cullen D."/>
        </authorList>
    </citation>
    <scope>NUCLEOTIDE SEQUENCE [LARGE SCALE GENOMIC DNA]</scope>
    <source>
        <strain evidence="4 5">B</strain>
    </source>
</reference>
<proteinExistence type="predicted"/>
<dbReference type="InterPro" id="IPR000048">
    <property type="entry name" value="IQ_motif_EF-hand-BS"/>
</dbReference>
<dbReference type="STRING" id="914234.M2RQV0"/>
<dbReference type="PANTHER" id="PTHR14149">
    <property type="entry name" value="RAS GTPASE-ACTIVATING PROTEIN WITH IQ MOTIF"/>
    <property type="match status" value="1"/>
</dbReference>
<dbReference type="GO" id="GO:0005516">
    <property type="term" value="F:calmodulin binding"/>
    <property type="evidence" value="ECO:0007669"/>
    <property type="project" value="TreeGrafter"/>
</dbReference>
<dbReference type="GO" id="GO:0110085">
    <property type="term" value="C:mitotic actomyosin contractile ring"/>
    <property type="evidence" value="ECO:0007669"/>
    <property type="project" value="TreeGrafter"/>
</dbReference>
<dbReference type="InterPro" id="IPR036872">
    <property type="entry name" value="CH_dom_sf"/>
</dbReference>
<protein>
    <recommendedName>
        <fullName evidence="6">Ras GTPase-activating protein</fullName>
    </recommendedName>
</protein>
<keyword evidence="5" id="KW-1185">Reference proteome</keyword>
<dbReference type="InterPro" id="IPR000593">
    <property type="entry name" value="RasGAP_C"/>
</dbReference>
<dbReference type="SMART" id="SM00015">
    <property type="entry name" value="IQ"/>
    <property type="match status" value="11"/>
</dbReference>
<dbReference type="Gene3D" id="1.10.418.10">
    <property type="entry name" value="Calponin-like domain"/>
    <property type="match status" value="1"/>
</dbReference>
<dbReference type="PROSITE" id="PS50018">
    <property type="entry name" value="RAS_GTPASE_ACTIV_2"/>
    <property type="match status" value="1"/>
</dbReference>
<feature type="compositionally biased region" description="Basic residues" evidence="1">
    <location>
        <begin position="1"/>
        <end position="12"/>
    </location>
</feature>
<feature type="compositionally biased region" description="Acidic residues" evidence="1">
    <location>
        <begin position="19"/>
        <end position="34"/>
    </location>
</feature>
<dbReference type="InterPro" id="IPR008936">
    <property type="entry name" value="Rho_GTPase_activation_prot"/>
</dbReference>
<dbReference type="GO" id="GO:0005096">
    <property type="term" value="F:GTPase activator activity"/>
    <property type="evidence" value="ECO:0007669"/>
    <property type="project" value="TreeGrafter"/>
</dbReference>
<dbReference type="PROSITE" id="PS50021">
    <property type="entry name" value="CH"/>
    <property type="match status" value="1"/>
</dbReference>
<dbReference type="InterPro" id="IPR001715">
    <property type="entry name" value="CH_dom"/>
</dbReference>
<dbReference type="SMART" id="SM00323">
    <property type="entry name" value="RasGAP"/>
    <property type="match status" value="1"/>
</dbReference>
<dbReference type="Pfam" id="PF00307">
    <property type="entry name" value="CH"/>
    <property type="match status" value="1"/>
</dbReference>
<dbReference type="SMART" id="SM00033">
    <property type="entry name" value="CH"/>
    <property type="match status" value="1"/>
</dbReference>
<dbReference type="Proteomes" id="UP000016930">
    <property type="component" value="Unassembled WGS sequence"/>
</dbReference>
<dbReference type="Gene3D" id="1.10.506.10">
    <property type="entry name" value="GTPase Activation - p120gap, domain 1"/>
    <property type="match status" value="1"/>
</dbReference>
<dbReference type="PROSITE" id="PS50096">
    <property type="entry name" value="IQ"/>
    <property type="match status" value="9"/>
</dbReference>
<dbReference type="SUPFAM" id="SSF48350">
    <property type="entry name" value="GTPase activation domain, GAP"/>
    <property type="match status" value="1"/>
</dbReference>
<feature type="domain" description="Ras-GAP" evidence="2">
    <location>
        <begin position="854"/>
        <end position="1073"/>
    </location>
</feature>
<evidence type="ECO:0000259" key="3">
    <source>
        <dbReference type="PROSITE" id="PS50021"/>
    </source>
</evidence>
<evidence type="ECO:0000256" key="1">
    <source>
        <dbReference type="SAM" id="MobiDB-lite"/>
    </source>
</evidence>
<dbReference type="Pfam" id="PF00612">
    <property type="entry name" value="IQ"/>
    <property type="match status" value="4"/>
</dbReference>
<dbReference type="EMBL" id="KB445792">
    <property type="protein sequence ID" value="EMD40832.1"/>
    <property type="molecule type" value="Genomic_DNA"/>
</dbReference>
<gene>
    <name evidence="4" type="ORF">CERSUDRAFT_43776</name>
</gene>
<dbReference type="PANTHER" id="PTHR14149:SF14">
    <property type="entry name" value="CALPONIN-HOMOLOGY (CH) DOMAIN-CONTAINING PROTEIN"/>
    <property type="match status" value="1"/>
</dbReference>
<dbReference type="HOGENOM" id="CLU_000972_1_0_1"/>
<dbReference type="OrthoDB" id="775356at2759"/>
<dbReference type="Pfam" id="PF03836">
    <property type="entry name" value="RasGAP_C"/>
    <property type="match status" value="1"/>
</dbReference>